<dbReference type="Gene3D" id="3.10.180.10">
    <property type="entry name" value="2,3-Dihydroxybiphenyl 1,2-Dioxygenase, domain 1"/>
    <property type="match status" value="1"/>
</dbReference>
<dbReference type="GO" id="GO:0008168">
    <property type="term" value="F:methyltransferase activity"/>
    <property type="evidence" value="ECO:0007669"/>
    <property type="project" value="UniProtKB-KW"/>
</dbReference>
<feature type="domain" description="PhnB-like" evidence="1">
    <location>
        <begin position="141"/>
        <end position="259"/>
    </location>
</feature>
<name>A0A1G7NJ56_9SPHI</name>
<dbReference type="Gene3D" id="3.30.720.100">
    <property type="match status" value="1"/>
</dbReference>
<dbReference type="STRING" id="551996.SAMN05192573_101263"/>
<dbReference type="RefSeq" id="WP_091162498.1">
    <property type="nucleotide sequence ID" value="NZ_FNCG01000001.1"/>
</dbReference>
<dbReference type="AlphaFoldDB" id="A0A1G7NJ56"/>
<accession>A0A1G7NJ56</accession>
<keyword evidence="2" id="KW-0489">Methyltransferase</keyword>
<evidence type="ECO:0000259" key="1">
    <source>
        <dbReference type="Pfam" id="PF06983"/>
    </source>
</evidence>
<organism evidence="2 3">
    <name type="scientific">Mucilaginibacter gossypii</name>
    <dbReference type="NCBI Taxonomy" id="551996"/>
    <lineage>
        <taxon>Bacteria</taxon>
        <taxon>Pseudomonadati</taxon>
        <taxon>Bacteroidota</taxon>
        <taxon>Sphingobacteriia</taxon>
        <taxon>Sphingobacteriales</taxon>
        <taxon>Sphingobacteriaceae</taxon>
        <taxon>Mucilaginibacter</taxon>
    </lineage>
</organism>
<dbReference type="EMBL" id="FNCG01000001">
    <property type="protein sequence ID" value="SDF74104.1"/>
    <property type="molecule type" value="Genomic_DNA"/>
</dbReference>
<dbReference type="Gene3D" id="3.30.720.110">
    <property type="match status" value="1"/>
</dbReference>
<keyword evidence="3" id="KW-1185">Reference proteome</keyword>
<dbReference type="GO" id="GO:0032259">
    <property type="term" value="P:methylation"/>
    <property type="evidence" value="ECO:0007669"/>
    <property type="project" value="UniProtKB-KW"/>
</dbReference>
<evidence type="ECO:0000313" key="2">
    <source>
        <dbReference type="EMBL" id="SDF74104.1"/>
    </source>
</evidence>
<reference evidence="3" key="1">
    <citation type="submission" date="2016-10" db="EMBL/GenBank/DDBJ databases">
        <authorList>
            <person name="Varghese N."/>
            <person name="Submissions S."/>
        </authorList>
    </citation>
    <scope>NUCLEOTIDE SEQUENCE [LARGE SCALE GENOMIC DNA]</scope>
    <source>
        <strain evidence="3">Gh-67</strain>
    </source>
</reference>
<dbReference type="InterPro" id="IPR028973">
    <property type="entry name" value="PhnB-like"/>
</dbReference>
<dbReference type="Pfam" id="PF06983">
    <property type="entry name" value="3-dmu-9_3-mt"/>
    <property type="match status" value="2"/>
</dbReference>
<dbReference type="InterPro" id="IPR029068">
    <property type="entry name" value="Glyas_Bleomycin-R_OHBP_Dase"/>
</dbReference>
<dbReference type="Proteomes" id="UP000199705">
    <property type="component" value="Unassembled WGS sequence"/>
</dbReference>
<keyword evidence="2" id="KW-0830">Ubiquinone</keyword>
<dbReference type="SUPFAM" id="SSF54593">
    <property type="entry name" value="Glyoxalase/Bleomycin resistance protein/Dihydroxybiphenyl dioxygenase"/>
    <property type="match status" value="2"/>
</dbReference>
<proteinExistence type="predicted"/>
<feature type="domain" description="PhnB-like" evidence="1">
    <location>
        <begin position="4"/>
        <end position="129"/>
    </location>
</feature>
<protein>
    <submittedName>
        <fullName evidence="2">Glyoxalase superfamily enzyme, possibly 3-demethylubiquinone-9 3-methyltransferase</fullName>
    </submittedName>
</protein>
<keyword evidence="2" id="KW-0808">Transferase</keyword>
<sequence>MLPIKPHIWFDQDKAREAAEFYATLMPDSALNYVNHFPMPGGECEIVEFTFAGQPFLGISAGDGLKISPSISFMINFDPSRDSDAGGRIDEVWSKLSENGKIMMPLDRYPFSERYGWVSDKYGVSWQLILTNPAGEERPVIVPSLMYTDLVAGKANEAIDFYCSVFKEGKRGITAPRPEDMGPDKAGTLMFADFHIDQTWLAAMDSAHPHGFSFNDAVSLLIPCETQEEIDYYWSALSADGKPGQCGWLKDKYGVSWQVASTVMLKTLKNGSPEQIARITQAFMTMKKVDVAALQRASDGL</sequence>
<evidence type="ECO:0000313" key="3">
    <source>
        <dbReference type="Proteomes" id="UP000199705"/>
    </source>
</evidence>
<dbReference type="PANTHER" id="PTHR33990">
    <property type="entry name" value="PROTEIN YJDN-RELATED"/>
    <property type="match status" value="1"/>
</dbReference>
<gene>
    <name evidence="2" type="ORF">SAMN05192573_101263</name>
</gene>
<dbReference type="CDD" id="cd06588">
    <property type="entry name" value="PhnB_like"/>
    <property type="match status" value="2"/>
</dbReference>